<dbReference type="SUPFAM" id="SSF54736">
    <property type="entry name" value="ClpS-like"/>
    <property type="match status" value="1"/>
</dbReference>
<dbReference type="InterPro" id="IPR014719">
    <property type="entry name" value="Ribosomal_bL12_C/ClpS-like"/>
</dbReference>
<feature type="compositionally biased region" description="Basic and acidic residues" evidence="1">
    <location>
        <begin position="1"/>
        <end position="11"/>
    </location>
</feature>
<keyword evidence="3" id="KW-0378">Hydrolase</keyword>
<dbReference type="EMBL" id="WTPX01000107">
    <property type="protein sequence ID" value="NNJ26919.1"/>
    <property type="molecule type" value="Genomic_DNA"/>
</dbReference>
<dbReference type="InterPro" id="IPR003769">
    <property type="entry name" value="ClpS_core"/>
</dbReference>
<feature type="domain" description="Adaptor protein ClpS core" evidence="2">
    <location>
        <begin position="52"/>
        <end position="119"/>
    </location>
</feature>
<dbReference type="GO" id="GO:0008233">
    <property type="term" value="F:peptidase activity"/>
    <property type="evidence" value="ECO:0007669"/>
    <property type="project" value="UniProtKB-KW"/>
</dbReference>
<reference evidence="3 4" key="1">
    <citation type="journal article" date="2020" name="Syst. Appl. Microbiol.">
        <title>Alienimonas chondri sp. nov., a novel planctomycete isolated from the biofilm of the red alga Chondrus crispus.</title>
        <authorList>
            <person name="Vitorino I."/>
            <person name="Albuquerque L."/>
            <person name="Wiegand S."/>
            <person name="Kallscheuer N."/>
            <person name="da Costa M.S."/>
            <person name="Lobo-da-Cunha A."/>
            <person name="Jogler C."/>
            <person name="Lage O.M."/>
        </authorList>
    </citation>
    <scope>NUCLEOTIDE SEQUENCE [LARGE SCALE GENOMIC DNA]</scope>
    <source>
        <strain evidence="3 4">LzC2</strain>
    </source>
</reference>
<proteinExistence type="predicted"/>
<evidence type="ECO:0000259" key="2">
    <source>
        <dbReference type="Pfam" id="PF02617"/>
    </source>
</evidence>
<dbReference type="GO" id="GO:0006508">
    <property type="term" value="P:proteolysis"/>
    <property type="evidence" value="ECO:0007669"/>
    <property type="project" value="UniProtKB-KW"/>
</dbReference>
<evidence type="ECO:0000313" key="4">
    <source>
        <dbReference type="Proteomes" id="UP000609651"/>
    </source>
</evidence>
<dbReference type="Proteomes" id="UP000609651">
    <property type="component" value="Unassembled WGS sequence"/>
</dbReference>
<protein>
    <submittedName>
        <fullName evidence="3">ATP-dependent Clp protease adapter protein ClpS</fullName>
    </submittedName>
</protein>
<name>A0ABX1VFL7_9PLAN</name>
<evidence type="ECO:0000256" key="1">
    <source>
        <dbReference type="SAM" id="MobiDB-lite"/>
    </source>
</evidence>
<accession>A0ABX1VFL7</accession>
<comment type="caution">
    <text evidence="3">The sequence shown here is derived from an EMBL/GenBank/DDBJ whole genome shotgun (WGS) entry which is preliminary data.</text>
</comment>
<feature type="region of interest" description="Disordered" evidence="1">
    <location>
        <begin position="1"/>
        <end position="51"/>
    </location>
</feature>
<evidence type="ECO:0000313" key="3">
    <source>
        <dbReference type="EMBL" id="NNJ26919.1"/>
    </source>
</evidence>
<dbReference type="Pfam" id="PF02617">
    <property type="entry name" value="ClpS"/>
    <property type="match status" value="1"/>
</dbReference>
<sequence>MPQTADPHENEDAPGFEPGGVSFDVPDLETLGGGAATAVAEPKVKRKTKPHRNPRYAVVVENDEDHTFSYLVDVLRAVCAHTKEDAERLTDKIDKTGRAAVWTGPLEVAELKRDQIREFGPDTYNKPPVTVPLQVTIEPIEPD</sequence>
<gene>
    <name evidence="3" type="primary">clpS</name>
    <name evidence="3" type="ORF">LzC2_30150</name>
</gene>
<keyword evidence="4" id="KW-1185">Reference proteome</keyword>
<keyword evidence="3" id="KW-0645">Protease</keyword>
<organism evidence="3 4">
    <name type="scientific">Alienimonas chondri</name>
    <dbReference type="NCBI Taxonomy" id="2681879"/>
    <lineage>
        <taxon>Bacteria</taxon>
        <taxon>Pseudomonadati</taxon>
        <taxon>Planctomycetota</taxon>
        <taxon>Planctomycetia</taxon>
        <taxon>Planctomycetales</taxon>
        <taxon>Planctomycetaceae</taxon>
        <taxon>Alienimonas</taxon>
    </lineage>
</organism>
<dbReference type="RefSeq" id="WP_171188418.1">
    <property type="nucleotide sequence ID" value="NZ_WTPX01000107.1"/>
</dbReference>
<dbReference type="Gene3D" id="3.30.1390.10">
    <property type="match status" value="1"/>
</dbReference>